<dbReference type="AlphaFoldDB" id="A0A4V1Z8T1"/>
<dbReference type="PROSITE" id="PS51257">
    <property type="entry name" value="PROKAR_LIPOPROTEIN"/>
    <property type="match status" value="1"/>
</dbReference>
<organism evidence="1 3">
    <name type="scientific">Aliivibrio finisterrensis</name>
    <dbReference type="NCBI Taxonomy" id="511998"/>
    <lineage>
        <taxon>Bacteria</taxon>
        <taxon>Pseudomonadati</taxon>
        <taxon>Pseudomonadota</taxon>
        <taxon>Gammaproteobacteria</taxon>
        <taxon>Vibrionales</taxon>
        <taxon>Vibrionaceae</taxon>
        <taxon>Aliivibrio</taxon>
    </lineage>
</organism>
<evidence type="ECO:0008006" key="5">
    <source>
        <dbReference type="Google" id="ProtNLM"/>
    </source>
</evidence>
<accession>A0A4V1Z8T1</accession>
<evidence type="ECO:0000313" key="4">
    <source>
        <dbReference type="Proteomes" id="UP000294166"/>
    </source>
</evidence>
<evidence type="ECO:0000313" key="3">
    <source>
        <dbReference type="Proteomes" id="UP000294063"/>
    </source>
</evidence>
<reference evidence="3 4" key="1">
    <citation type="submission" date="2019-02" db="EMBL/GenBank/DDBJ databases">
        <title>Genome sequences of Aliivibrio finisterrensis strains from farmed Atlantic salmon.</title>
        <authorList>
            <person name="Bowman J.P."/>
        </authorList>
    </citation>
    <scope>NUCLEOTIDE SEQUENCE [LARGE SCALE GENOMIC DNA]</scope>
    <source>
        <strain evidence="2 4">A21</strain>
        <strain evidence="1 3">A46</strain>
    </source>
</reference>
<dbReference type="EMBL" id="SEZN01000008">
    <property type="protein sequence ID" value="RYU65498.1"/>
    <property type="molecule type" value="Genomic_DNA"/>
</dbReference>
<evidence type="ECO:0000313" key="1">
    <source>
        <dbReference type="EMBL" id="RYU51223.1"/>
    </source>
</evidence>
<keyword evidence="4" id="KW-1185">Reference proteome</keyword>
<dbReference type="EMBL" id="SEZK01000015">
    <property type="protein sequence ID" value="RYU51223.1"/>
    <property type="molecule type" value="Genomic_DNA"/>
</dbReference>
<sequence length="261" mass="29120">MKKELFVISCFGFLTACGGGDSGSGSATNTTSCGNMQEMTCTYPVSQLELKYTMYLHNDNSIFLSGGFYSEYKPPVFPYEMLISDIERVEVLQDGVLLTRSDPWSLQYTALDTSASMYEFNWYRNGNLVGYSSIDRLPEPINNISVLSKEVVSIVSVSWDGFVDHTYTLDVGSLSCYDENDLVENIAPNNSEYVRQEVSPSISIDLISQYSKTTQELQASYERCNIIAHISGTNDLAIPVQHIGNITLDFKAEETVLLNLF</sequence>
<dbReference type="Proteomes" id="UP000294063">
    <property type="component" value="Unassembled WGS sequence"/>
</dbReference>
<dbReference type="Proteomes" id="UP000294166">
    <property type="component" value="Unassembled WGS sequence"/>
</dbReference>
<proteinExistence type="predicted"/>
<name>A0A4V1Z8T1_9GAMM</name>
<comment type="caution">
    <text evidence="1">The sequence shown here is derived from an EMBL/GenBank/DDBJ whole genome shotgun (WGS) entry which is preliminary data.</text>
</comment>
<protein>
    <recommendedName>
        <fullName evidence="5">Lipoprotein</fullName>
    </recommendedName>
</protein>
<evidence type="ECO:0000313" key="2">
    <source>
        <dbReference type="EMBL" id="RYU65498.1"/>
    </source>
</evidence>
<gene>
    <name evidence="2" type="ORF">ERW53_06290</name>
    <name evidence="1" type="ORF">ERW57_10005</name>
</gene>
<dbReference type="RefSeq" id="WP_130047500.1">
    <property type="nucleotide sequence ID" value="NZ_SEZK01000015.1"/>
</dbReference>